<reference evidence="8" key="3">
    <citation type="submission" date="2025-04" db="UniProtKB">
        <authorList>
            <consortium name="RefSeq"/>
        </authorList>
    </citation>
    <scope>IDENTIFICATION</scope>
    <source>
        <strain evidence="8">CBS 304.34</strain>
    </source>
</reference>
<feature type="short sequence motif" description="GXGXXG" evidence="3">
    <location>
        <begin position="13"/>
        <end position="18"/>
    </location>
</feature>
<dbReference type="Gene3D" id="3.40.1090.10">
    <property type="entry name" value="Cytosolic phospholipase A2 catalytic domain"/>
    <property type="match status" value="1"/>
</dbReference>
<dbReference type="InterPro" id="IPR016035">
    <property type="entry name" value="Acyl_Trfase/lysoPLipase"/>
</dbReference>
<dbReference type="Gene3D" id="3.40.50.300">
    <property type="entry name" value="P-loop containing nucleotide triphosphate hydrolases"/>
    <property type="match status" value="1"/>
</dbReference>
<feature type="domain" description="PNPLA" evidence="5">
    <location>
        <begin position="9"/>
        <end position="207"/>
    </location>
</feature>
<evidence type="ECO:0000256" key="2">
    <source>
        <dbReference type="PROSITE-ProRule" id="PRU00339"/>
    </source>
</evidence>
<dbReference type="CDD" id="cd07216">
    <property type="entry name" value="Pat17_PNPLA8_PNPLA9_like3"/>
    <property type="match status" value="1"/>
</dbReference>
<feature type="repeat" description="TPR" evidence="2">
    <location>
        <begin position="920"/>
        <end position="953"/>
    </location>
</feature>
<evidence type="ECO:0000256" key="1">
    <source>
        <dbReference type="ARBA" id="ARBA00023098"/>
    </source>
</evidence>
<evidence type="ECO:0000259" key="5">
    <source>
        <dbReference type="PROSITE" id="PS51635"/>
    </source>
</evidence>
<dbReference type="InterPro" id="IPR027417">
    <property type="entry name" value="P-loop_NTPase"/>
</dbReference>
<dbReference type="GO" id="GO:0016042">
    <property type="term" value="P:lipid catabolic process"/>
    <property type="evidence" value="ECO:0007669"/>
    <property type="project" value="UniProtKB-UniRule"/>
</dbReference>
<dbReference type="PANTHER" id="PTHR46082">
    <property type="entry name" value="ATP/GTP-BINDING PROTEIN-RELATED"/>
    <property type="match status" value="1"/>
</dbReference>
<dbReference type="RefSeq" id="XP_033579139.1">
    <property type="nucleotide sequence ID" value="XM_033721899.1"/>
</dbReference>
<keyword evidence="3" id="KW-0378">Hydrolase</keyword>
<feature type="active site" description="Nucleophile" evidence="3">
    <location>
        <position position="51"/>
    </location>
</feature>
<dbReference type="SMART" id="SM00028">
    <property type="entry name" value="TPR"/>
    <property type="match status" value="5"/>
</dbReference>
<dbReference type="InterPro" id="IPR019734">
    <property type="entry name" value="TPR_rpt"/>
</dbReference>
<proteinExistence type="predicted"/>
<gene>
    <name evidence="6 8" type="ORF">BDZ99DRAFT_474392</name>
</gene>
<dbReference type="PANTHER" id="PTHR46082:SF6">
    <property type="entry name" value="AAA+ ATPASE DOMAIN-CONTAINING PROTEIN-RELATED"/>
    <property type="match status" value="1"/>
</dbReference>
<evidence type="ECO:0000256" key="3">
    <source>
        <dbReference type="PROSITE-ProRule" id="PRU01161"/>
    </source>
</evidence>
<feature type="repeat" description="TPR" evidence="2">
    <location>
        <begin position="878"/>
        <end position="911"/>
    </location>
</feature>
<dbReference type="OrthoDB" id="1658288at2759"/>
<feature type="region of interest" description="Disordered" evidence="4">
    <location>
        <begin position="699"/>
        <end position="722"/>
    </location>
</feature>
<dbReference type="InterPro" id="IPR002641">
    <property type="entry name" value="PNPLA_dom"/>
</dbReference>
<keyword evidence="3" id="KW-0442">Lipid degradation</keyword>
<accession>A0A6A6YW17</accession>
<dbReference type="SUPFAM" id="SSF52540">
    <property type="entry name" value="P-loop containing nucleoside triphosphate hydrolases"/>
    <property type="match status" value="1"/>
</dbReference>
<reference evidence="8" key="2">
    <citation type="submission" date="2020-04" db="EMBL/GenBank/DDBJ databases">
        <authorList>
            <consortium name="NCBI Genome Project"/>
        </authorList>
    </citation>
    <scope>NUCLEOTIDE SEQUENCE</scope>
    <source>
        <strain evidence="8">CBS 304.34</strain>
    </source>
</reference>
<feature type="short sequence motif" description="GXSXG" evidence="3">
    <location>
        <begin position="49"/>
        <end position="53"/>
    </location>
</feature>
<dbReference type="GeneID" id="54462792"/>
<name>A0A6A6YW17_9PEZI</name>
<dbReference type="Proteomes" id="UP000504636">
    <property type="component" value="Unplaced"/>
</dbReference>
<dbReference type="InterPro" id="IPR053137">
    <property type="entry name" value="NLR-like"/>
</dbReference>
<organism evidence="6">
    <name type="scientific">Mytilinidion resinicola</name>
    <dbReference type="NCBI Taxonomy" id="574789"/>
    <lineage>
        <taxon>Eukaryota</taxon>
        <taxon>Fungi</taxon>
        <taxon>Dikarya</taxon>
        <taxon>Ascomycota</taxon>
        <taxon>Pezizomycotina</taxon>
        <taxon>Dothideomycetes</taxon>
        <taxon>Pleosporomycetidae</taxon>
        <taxon>Mytilinidiales</taxon>
        <taxon>Mytilinidiaceae</taxon>
        <taxon>Mytilinidion</taxon>
    </lineage>
</organism>
<feature type="short sequence motif" description="DGA/G" evidence="3">
    <location>
        <begin position="194"/>
        <end position="196"/>
    </location>
</feature>
<feature type="active site" description="Proton acceptor" evidence="3">
    <location>
        <position position="194"/>
    </location>
</feature>
<dbReference type="PROSITE" id="PS50005">
    <property type="entry name" value="TPR"/>
    <property type="match status" value="4"/>
</dbReference>
<reference evidence="6 8" key="1">
    <citation type="journal article" date="2020" name="Stud. Mycol.">
        <title>101 Dothideomycetes genomes: a test case for predicting lifestyles and emergence of pathogens.</title>
        <authorList>
            <person name="Haridas S."/>
            <person name="Albert R."/>
            <person name="Binder M."/>
            <person name="Bloem J."/>
            <person name="Labutti K."/>
            <person name="Salamov A."/>
            <person name="Andreopoulos B."/>
            <person name="Baker S."/>
            <person name="Barry K."/>
            <person name="Bills G."/>
            <person name="Bluhm B."/>
            <person name="Cannon C."/>
            <person name="Castanera R."/>
            <person name="Culley D."/>
            <person name="Daum C."/>
            <person name="Ezra D."/>
            <person name="Gonzalez J."/>
            <person name="Henrissat B."/>
            <person name="Kuo A."/>
            <person name="Liang C."/>
            <person name="Lipzen A."/>
            <person name="Lutzoni F."/>
            <person name="Magnuson J."/>
            <person name="Mondo S."/>
            <person name="Nolan M."/>
            <person name="Ohm R."/>
            <person name="Pangilinan J."/>
            <person name="Park H.-J."/>
            <person name="Ramirez L."/>
            <person name="Alfaro M."/>
            <person name="Sun H."/>
            <person name="Tritt A."/>
            <person name="Yoshinaga Y."/>
            <person name="Zwiers L.-H."/>
            <person name="Turgeon B."/>
            <person name="Goodwin S."/>
            <person name="Spatafora J."/>
            <person name="Crous P."/>
            <person name="Grigoriev I."/>
        </authorList>
    </citation>
    <scope>NUCLEOTIDE SEQUENCE</scope>
    <source>
        <strain evidence="6 8">CBS 304.34</strain>
    </source>
</reference>
<evidence type="ECO:0000256" key="4">
    <source>
        <dbReference type="SAM" id="MobiDB-lite"/>
    </source>
</evidence>
<dbReference type="GO" id="GO:0016787">
    <property type="term" value="F:hydrolase activity"/>
    <property type="evidence" value="ECO:0007669"/>
    <property type="project" value="UniProtKB-UniRule"/>
</dbReference>
<feature type="repeat" description="TPR" evidence="2">
    <location>
        <begin position="730"/>
        <end position="763"/>
    </location>
</feature>
<evidence type="ECO:0000313" key="7">
    <source>
        <dbReference type="Proteomes" id="UP000504636"/>
    </source>
</evidence>
<dbReference type="EMBL" id="MU003697">
    <property type="protein sequence ID" value="KAF2812175.1"/>
    <property type="molecule type" value="Genomic_DNA"/>
</dbReference>
<dbReference type="AlphaFoldDB" id="A0A6A6YW17"/>
<dbReference type="GO" id="GO:0046486">
    <property type="term" value="P:glycerolipid metabolic process"/>
    <property type="evidence" value="ECO:0007669"/>
    <property type="project" value="UniProtKB-ARBA"/>
</dbReference>
<dbReference type="Gene3D" id="1.25.40.10">
    <property type="entry name" value="Tetratricopeptide repeat domain"/>
    <property type="match status" value="2"/>
</dbReference>
<dbReference type="SUPFAM" id="SSF52151">
    <property type="entry name" value="FabD/lysophospholipase-like"/>
    <property type="match status" value="1"/>
</dbReference>
<sequence length="1048" mass="116725">MSDQELRLLALDGGGVRGLSALLILEQLMETINPDAPPKPCDYFDMIGGTSTGGLIAIMLGRLRMSVGESIDAYLALSDRIFQKKRHRVTVKGNIQGRFDSEELARAVKEVIRNQGLEEDALLKDAPDAACKVFVCATSGETSETACLTSYRSPRGNNDLLNSVKTWEACRATSAASSFFDRIAVGRFGEEFLDGGTGANNPVWELWNQAQLIWGPQPLEDRIKCVVSIGTGVPSLKPFRDDVLHIGETLVAIATETEQTAKNFQRDKAHLDNTGRYYRFNVARGLQDIGLEESKKTKEIAAATRLYIESPEVFKQMQACVDNVTRREYSGKYRTVFSLQGVPRATNFVDRPAEILELERDLLPKQQSCRQSIHVLHGLGGIGKTQLAVEFARRHHRKFSSVFWLDGRSKDTLKRSIASCASKIPRGQIPETSRVYSTASSNNVDAVFGDPQQLGKVDEGQAQAILKNWYKRKYDTAESERLLKLLDGLPLASAQAGAYLQESRVGITTYLTFYEQQWSELMKSRNEADTLLQDYPGRSVGTTWTISYNAIRNKHKATANLLLLWSFLDNKNLWYGLFKKVYRTSSVNVRRNLSKWIGNIGSNELEFSRAMQLLRNYSLIEDIEELASYATHPVVHRWAYYYQGKCFESALGQLAVVIVGWAVPEKSARDYSALQRRLLPHVQACSRWVFITQIEQSSRSPGGYEMDFNEGDDNDEDGGEDNGKEQEVILDAINFLGLLYADQGELVKAKEMYKRALQGCEEALGPKHKSTLNTVHNLGLLYRIQGKMAEAEQMYKRALQGCEEALGPKHTSTLVTVNNLGLLYADQGKHSGCNSYNLGSTTHTVHGHLRKLAKAEQMYERALQETEEALGPKHTSKLDTVNNLGLLYTDQGKLAEAEQMYERALQGYEEALGPKHTSTLNTVNNLGLLYAGQGKLAEAEQMYKRALQGYEEALGHENVEKHKPALNTIENMGNLYAKRGEFAKAQETYSRALVGLQSITGPFSAESQRLRAKIATLDSSYNSSAEPLVEAGASLAPFSKKRKASSSP</sequence>
<feature type="repeat" description="TPR" evidence="2">
    <location>
        <begin position="772"/>
        <end position="805"/>
    </location>
</feature>
<dbReference type="Pfam" id="PF01734">
    <property type="entry name" value="Patatin"/>
    <property type="match status" value="1"/>
</dbReference>
<keyword evidence="7" id="KW-1185">Reference proteome</keyword>
<dbReference type="Pfam" id="PF13424">
    <property type="entry name" value="TPR_12"/>
    <property type="match status" value="2"/>
</dbReference>
<evidence type="ECO:0000313" key="6">
    <source>
        <dbReference type="EMBL" id="KAF2812175.1"/>
    </source>
</evidence>
<dbReference type="Pfam" id="PF13374">
    <property type="entry name" value="TPR_10"/>
    <property type="match status" value="1"/>
</dbReference>
<keyword evidence="1 3" id="KW-0443">Lipid metabolism</keyword>
<evidence type="ECO:0000313" key="8">
    <source>
        <dbReference type="RefSeq" id="XP_033579139.1"/>
    </source>
</evidence>
<dbReference type="SUPFAM" id="SSF48452">
    <property type="entry name" value="TPR-like"/>
    <property type="match status" value="2"/>
</dbReference>
<dbReference type="InterPro" id="IPR011990">
    <property type="entry name" value="TPR-like_helical_dom_sf"/>
</dbReference>
<protein>
    <submittedName>
        <fullName evidence="6 8">FabD/lysophospholipase-like protein</fullName>
    </submittedName>
</protein>
<keyword evidence="2" id="KW-0802">TPR repeat</keyword>
<feature type="compositionally biased region" description="Acidic residues" evidence="4">
    <location>
        <begin position="707"/>
        <end position="720"/>
    </location>
</feature>
<dbReference type="PROSITE" id="PS51635">
    <property type="entry name" value="PNPLA"/>
    <property type="match status" value="1"/>
</dbReference>